<sequence length="97" mass="10703">MSREQLQSASENLRTASEAADGTIQRTLYEQSNDIAELAARNQEINQGQINERLGNLQTLIETIEDTDNISADVTDHVDQAKSDLATLRGDSDMSDH</sequence>
<dbReference type="Pfam" id="PF24430">
    <property type="entry name" value="DUF7553"/>
    <property type="match status" value="1"/>
</dbReference>
<dbReference type="Proteomes" id="UP000030710">
    <property type="component" value="Unassembled WGS sequence"/>
</dbReference>
<protein>
    <submittedName>
        <fullName evidence="2">Uncharacterized protein</fullName>
    </submittedName>
</protein>
<evidence type="ECO:0000313" key="2">
    <source>
        <dbReference type="EMBL" id="ERG95907.1"/>
    </source>
</evidence>
<proteinExistence type="predicted"/>
<organism evidence="2 3">
    <name type="scientific">Haloquadratum walsbyi J07HQW2</name>
    <dbReference type="NCBI Taxonomy" id="1238425"/>
    <lineage>
        <taxon>Archaea</taxon>
        <taxon>Methanobacteriati</taxon>
        <taxon>Methanobacteriota</taxon>
        <taxon>Stenosarchaea group</taxon>
        <taxon>Halobacteria</taxon>
        <taxon>Halobacteriales</taxon>
        <taxon>Haloferacaceae</taxon>
        <taxon>Haloquadratum</taxon>
    </lineage>
</organism>
<dbReference type="HOGENOM" id="CLU_2340104_0_0_2"/>
<accession>U1PQ84</accession>
<feature type="region of interest" description="Disordered" evidence="1">
    <location>
        <begin position="1"/>
        <end position="22"/>
    </location>
</feature>
<reference evidence="2 3" key="1">
    <citation type="journal article" date="2013" name="PLoS ONE">
        <title>Assembly-driven community genomics of a hypersaline microbial ecosystem.</title>
        <authorList>
            <person name="Podell S."/>
            <person name="Ugalde J.A."/>
            <person name="Narasingarao P."/>
            <person name="Banfield J.F."/>
            <person name="Heidelberg K.B."/>
            <person name="Allen E.E."/>
        </authorList>
    </citation>
    <scope>NUCLEOTIDE SEQUENCE [LARGE SCALE GENOMIC DNA]</scope>
    <source>
        <strain evidence="3">J07HQW2</strain>
    </source>
</reference>
<evidence type="ECO:0000256" key="1">
    <source>
        <dbReference type="SAM" id="MobiDB-lite"/>
    </source>
</evidence>
<dbReference type="STRING" id="1238425.J07HQW2_02367"/>
<name>U1PQ84_9EURY</name>
<dbReference type="AlphaFoldDB" id="U1PQ84"/>
<dbReference type="InterPro" id="IPR055975">
    <property type="entry name" value="DUF7553"/>
</dbReference>
<feature type="compositionally biased region" description="Polar residues" evidence="1">
    <location>
        <begin position="1"/>
        <end position="15"/>
    </location>
</feature>
<dbReference type="RefSeq" id="WP_021055379.1">
    <property type="nucleotide sequence ID" value="NZ_KE356561.1"/>
</dbReference>
<dbReference type="EMBL" id="KE356561">
    <property type="protein sequence ID" value="ERG95907.1"/>
    <property type="molecule type" value="Genomic_DNA"/>
</dbReference>
<dbReference type="eggNOG" id="arCOG12191">
    <property type="taxonomic scope" value="Archaea"/>
</dbReference>
<gene>
    <name evidence="2" type="ORF">J07HQW2_02367</name>
</gene>
<evidence type="ECO:0000313" key="3">
    <source>
        <dbReference type="Proteomes" id="UP000030710"/>
    </source>
</evidence>